<dbReference type="InterPro" id="IPR001245">
    <property type="entry name" value="Ser-Thr/Tyr_kinase_cat_dom"/>
</dbReference>
<feature type="repeat" description="WD" evidence="1">
    <location>
        <begin position="9"/>
        <end position="50"/>
    </location>
</feature>
<comment type="caution">
    <text evidence="4">The sequence shown here is derived from an EMBL/GenBank/DDBJ whole genome shotgun (WGS) entry which is preliminary data.</text>
</comment>
<dbReference type="InterPro" id="IPR015943">
    <property type="entry name" value="WD40/YVTN_repeat-like_dom_sf"/>
</dbReference>
<dbReference type="GO" id="GO:0005524">
    <property type="term" value="F:ATP binding"/>
    <property type="evidence" value="ECO:0007669"/>
    <property type="project" value="InterPro"/>
</dbReference>
<dbReference type="PROSITE" id="PS50011">
    <property type="entry name" value="PROTEIN_KINASE_DOM"/>
    <property type="match status" value="1"/>
</dbReference>
<dbReference type="RefSeq" id="XP_041195972.1">
    <property type="nucleotide sequence ID" value="XM_041338882.1"/>
</dbReference>
<dbReference type="AlphaFoldDB" id="A0A9P7EGB4"/>
<dbReference type="GeneID" id="64632898"/>
<feature type="domain" description="Protein kinase" evidence="3">
    <location>
        <begin position="252"/>
        <end position="554"/>
    </location>
</feature>
<evidence type="ECO:0000256" key="1">
    <source>
        <dbReference type="PROSITE-ProRule" id="PRU00221"/>
    </source>
</evidence>
<feature type="region of interest" description="Disordered" evidence="2">
    <location>
        <begin position="528"/>
        <end position="554"/>
    </location>
</feature>
<feature type="compositionally biased region" description="Polar residues" evidence="2">
    <location>
        <begin position="197"/>
        <end position="207"/>
    </location>
</feature>
<protein>
    <submittedName>
        <fullName evidence="4">Kinase-like domain-containing protein</fullName>
    </submittedName>
</protein>
<dbReference type="Pfam" id="PF00400">
    <property type="entry name" value="WD40"/>
    <property type="match status" value="1"/>
</dbReference>
<dbReference type="PROSITE" id="PS50082">
    <property type="entry name" value="WD_REPEATS_2"/>
    <property type="match status" value="1"/>
</dbReference>
<evidence type="ECO:0000313" key="4">
    <source>
        <dbReference type="EMBL" id="KAG1820905.1"/>
    </source>
</evidence>
<evidence type="ECO:0000313" key="5">
    <source>
        <dbReference type="Proteomes" id="UP000807769"/>
    </source>
</evidence>
<feature type="compositionally biased region" description="Basic and acidic residues" evidence="2">
    <location>
        <begin position="543"/>
        <end position="554"/>
    </location>
</feature>
<dbReference type="PANTHER" id="PTHR44329">
    <property type="entry name" value="SERINE/THREONINE-PROTEIN KINASE TNNI3K-RELATED"/>
    <property type="match status" value="1"/>
</dbReference>
<feature type="region of interest" description="Disordered" evidence="2">
    <location>
        <begin position="184"/>
        <end position="216"/>
    </location>
</feature>
<dbReference type="InterPro" id="IPR051681">
    <property type="entry name" value="Ser/Thr_Kinases-Pseudokinases"/>
</dbReference>
<name>A0A9P7EGB4_9AGAM</name>
<keyword evidence="4" id="KW-0418">Kinase</keyword>
<dbReference type="InterPro" id="IPR000719">
    <property type="entry name" value="Prot_kinase_dom"/>
</dbReference>
<dbReference type="InterPro" id="IPR011009">
    <property type="entry name" value="Kinase-like_dom_sf"/>
</dbReference>
<dbReference type="SUPFAM" id="SSF56112">
    <property type="entry name" value="Protein kinase-like (PK-like)"/>
    <property type="match status" value="1"/>
</dbReference>
<evidence type="ECO:0000256" key="2">
    <source>
        <dbReference type="SAM" id="MobiDB-lite"/>
    </source>
</evidence>
<dbReference type="EMBL" id="JABBWG010000007">
    <property type="protein sequence ID" value="KAG1820905.1"/>
    <property type="molecule type" value="Genomic_DNA"/>
</dbReference>
<dbReference type="SMART" id="SM00320">
    <property type="entry name" value="WD40"/>
    <property type="match status" value="2"/>
</dbReference>
<feature type="region of interest" description="Disordered" evidence="2">
    <location>
        <begin position="112"/>
        <end position="146"/>
    </location>
</feature>
<dbReference type="OrthoDB" id="69842at2759"/>
<dbReference type="InterPro" id="IPR001680">
    <property type="entry name" value="WD40_rpt"/>
</dbReference>
<dbReference type="PROSITE" id="PS50294">
    <property type="entry name" value="WD_REPEATS_REGION"/>
    <property type="match status" value="1"/>
</dbReference>
<accession>A0A9P7EGB4</accession>
<reference evidence="4" key="1">
    <citation type="journal article" date="2020" name="New Phytol.">
        <title>Comparative genomics reveals dynamic genome evolution in host specialist ectomycorrhizal fungi.</title>
        <authorList>
            <person name="Lofgren L.A."/>
            <person name="Nguyen N.H."/>
            <person name="Vilgalys R."/>
            <person name="Ruytinx J."/>
            <person name="Liao H.L."/>
            <person name="Branco S."/>
            <person name="Kuo A."/>
            <person name="LaButti K."/>
            <person name="Lipzen A."/>
            <person name="Andreopoulos W."/>
            <person name="Pangilinan J."/>
            <person name="Riley R."/>
            <person name="Hundley H."/>
            <person name="Na H."/>
            <person name="Barry K."/>
            <person name="Grigoriev I.V."/>
            <person name="Stajich J.E."/>
            <person name="Kennedy P.G."/>
        </authorList>
    </citation>
    <scope>NUCLEOTIDE SEQUENCE</scope>
    <source>
        <strain evidence="4">MN1</strain>
    </source>
</reference>
<keyword evidence="1" id="KW-0853">WD repeat</keyword>
<dbReference type="Gene3D" id="1.10.510.10">
    <property type="entry name" value="Transferase(Phosphotransferase) domain 1"/>
    <property type="match status" value="1"/>
</dbReference>
<dbReference type="PANTHER" id="PTHR44329:SF214">
    <property type="entry name" value="PROTEIN KINASE DOMAIN-CONTAINING PROTEIN"/>
    <property type="match status" value="1"/>
</dbReference>
<proteinExistence type="predicted"/>
<dbReference type="InterPro" id="IPR036322">
    <property type="entry name" value="WD40_repeat_dom_sf"/>
</dbReference>
<dbReference type="Pfam" id="PF07714">
    <property type="entry name" value="PK_Tyr_Ser-Thr"/>
    <property type="match status" value="1"/>
</dbReference>
<evidence type="ECO:0000259" key="3">
    <source>
        <dbReference type="PROSITE" id="PS50011"/>
    </source>
</evidence>
<keyword evidence="5" id="KW-1185">Reference proteome</keyword>
<dbReference type="Proteomes" id="UP000807769">
    <property type="component" value="Unassembled WGS sequence"/>
</dbReference>
<organism evidence="4 5">
    <name type="scientific">Suillus subaureus</name>
    <dbReference type="NCBI Taxonomy" id="48587"/>
    <lineage>
        <taxon>Eukaryota</taxon>
        <taxon>Fungi</taxon>
        <taxon>Dikarya</taxon>
        <taxon>Basidiomycota</taxon>
        <taxon>Agaricomycotina</taxon>
        <taxon>Agaricomycetes</taxon>
        <taxon>Agaricomycetidae</taxon>
        <taxon>Boletales</taxon>
        <taxon>Suillineae</taxon>
        <taxon>Suillaceae</taxon>
        <taxon>Suillus</taxon>
    </lineage>
</organism>
<keyword evidence="4" id="KW-0808">Transferase</keyword>
<dbReference type="SUPFAM" id="SSF50978">
    <property type="entry name" value="WD40 repeat-like"/>
    <property type="match status" value="1"/>
</dbReference>
<gene>
    <name evidence="4" type="ORF">BJ212DRAFT_1457612</name>
</gene>
<sequence length="554" mass="61361">MLETVGTPFEGHTSTVTGLALSLDGTLLASASYDNTIKLWAFESRQLLASFNAYIHALVLSPDSRQLAYTTSTDNDHIYICDIPFDILAQVSVSLPADIFLQTNACKESARSILPPPPTSFAPRHAGSKSWTDRHAGTSHTQPTKVQLSSATMWGQHYELGFQPLRQDTLHSNKRPMADLQSTTISPVIGLPPPSQIPSSTLGSRPLQSHPDPRELLPSSSYTHTVFSTRNVGSGNLPLEATLQDLSKYITKDGDYPIARGGFGEIWKCTLYKDRNSVNVAVKSLQVYADDHFGAAKTKKIKRIKRELRICANLNHPNILPVFGYTCGFGPFIAIVSPWADNGNLTVYLEREGADLTLVRRFQLLRDIIAGLQYLHANSVIHGDFNGVSSIFLMVPISLRCELQPNVLIYGDGTACVADFGLSLMYSEFISASQASWTSTLKGNMRWMAPELLGEREDGSQARPSEQSDMYSFGGIMLQVLTNKIPYYHLTNDAAIILCIAKSQTPSRSRYPKLPEQYWQFIEQCWSTRPSDRPSAEGADTTIRNEFHSLSRPH</sequence>
<dbReference type="GO" id="GO:0004674">
    <property type="term" value="F:protein serine/threonine kinase activity"/>
    <property type="evidence" value="ECO:0007669"/>
    <property type="project" value="TreeGrafter"/>
</dbReference>
<dbReference type="Gene3D" id="2.130.10.10">
    <property type="entry name" value="YVTN repeat-like/Quinoprotein amine dehydrogenase"/>
    <property type="match status" value="1"/>
</dbReference>